<comment type="catalytic activity">
    <reaction evidence="8">
        <text>a 6-O-methyl-2'-deoxyguanosine in DNA + L-cysteinyl-[protein] = S-methyl-L-cysteinyl-[protein] + a 2'-deoxyguanosine in DNA</text>
        <dbReference type="Rhea" id="RHEA:24000"/>
        <dbReference type="Rhea" id="RHEA-COMP:10131"/>
        <dbReference type="Rhea" id="RHEA-COMP:10132"/>
        <dbReference type="Rhea" id="RHEA-COMP:11367"/>
        <dbReference type="Rhea" id="RHEA-COMP:11368"/>
        <dbReference type="ChEBI" id="CHEBI:29950"/>
        <dbReference type="ChEBI" id="CHEBI:82612"/>
        <dbReference type="ChEBI" id="CHEBI:85445"/>
        <dbReference type="ChEBI" id="CHEBI:85448"/>
        <dbReference type="EC" id="2.1.1.63"/>
    </reaction>
</comment>
<dbReference type="Gene3D" id="3.30.160.70">
    <property type="entry name" value="Methylated DNA-protein cysteine methyltransferase domain"/>
    <property type="match status" value="1"/>
</dbReference>
<dbReference type="GO" id="GO:0003908">
    <property type="term" value="F:methylated-DNA-[protein]-cysteine S-methyltransferase activity"/>
    <property type="evidence" value="ECO:0007669"/>
    <property type="project" value="UniProtKB-EC"/>
</dbReference>
<keyword evidence="11" id="KW-1185">Reference proteome</keyword>
<dbReference type="PROSITE" id="PS00374">
    <property type="entry name" value="MGMT"/>
    <property type="match status" value="1"/>
</dbReference>
<proteinExistence type="inferred from homology"/>
<evidence type="ECO:0000256" key="3">
    <source>
        <dbReference type="ARBA" id="ARBA00011918"/>
    </source>
</evidence>
<comment type="caution">
    <text evidence="10">The sequence shown here is derived from an EMBL/GenBank/DDBJ whole genome shotgun (WGS) entry which is preliminary data.</text>
</comment>
<dbReference type="InterPro" id="IPR014048">
    <property type="entry name" value="MethylDNA_cys_MeTrfase_DNA-bd"/>
</dbReference>
<evidence type="ECO:0000256" key="6">
    <source>
        <dbReference type="ARBA" id="ARBA00022763"/>
    </source>
</evidence>
<evidence type="ECO:0000256" key="1">
    <source>
        <dbReference type="ARBA" id="ARBA00001286"/>
    </source>
</evidence>
<dbReference type="NCBIfam" id="TIGR00589">
    <property type="entry name" value="ogt"/>
    <property type="match status" value="1"/>
</dbReference>
<keyword evidence="6" id="KW-0227">DNA damage</keyword>
<gene>
    <name evidence="10" type="ORF">CQA57_01665</name>
</gene>
<name>A0A3D8JC10_9HELI</name>
<dbReference type="EMBL" id="NXLX01000002">
    <property type="protein sequence ID" value="RDU74441.1"/>
    <property type="molecule type" value="Genomic_DNA"/>
</dbReference>
<keyword evidence="7" id="KW-0234">DNA repair</keyword>
<dbReference type="FunFam" id="1.10.10.10:FF:000214">
    <property type="entry name" value="Methylated-DNA--protein-cysteine methyltransferase"/>
    <property type="match status" value="1"/>
</dbReference>
<dbReference type="SUPFAM" id="SSF46767">
    <property type="entry name" value="Methylated DNA-protein cysteine methyltransferase, C-terminal domain"/>
    <property type="match status" value="1"/>
</dbReference>
<dbReference type="Gene3D" id="1.10.10.10">
    <property type="entry name" value="Winged helix-like DNA-binding domain superfamily/Winged helix DNA-binding domain"/>
    <property type="match status" value="1"/>
</dbReference>
<dbReference type="InterPro" id="IPR036631">
    <property type="entry name" value="MGMT_N_sf"/>
</dbReference>
<dbReference type="PANTHER" id="PTHR10815">
    <property type="entry name" value="METHYLATED-DNA--PROTEIN-CYSTEINE METHYLTRANSFERASE"/>
    <property type="match status" value="1"/>
</dbReference>
<evidence type="ECO:0000256" key="5">
    <source>
        <dbReference type="ARBA" id="ARBA00022679"/>
    </source>
</evidence>
<dbReference type="PANTHER" id="PTHR10815:SF13">
    <property type="entry name" value="METHYLATED-DNA--PROTEIN-CYSTEINE METHYLTRANSFERASE"/>
    <property type="match status" value="1"/>
</dbReference>
<keyword evidence="5 10" id="KW-0808">Transferase</keyword>
<dbReference type="InterPro" id="IPR036217">
    <property type="entry name" value="MethylDNA_cys_MeTrfase_DNAb"/>
</dbReference>
<evidence type="ECO:0000259" key="9">
    <source>
        <dbReference type="Pfam" id="PF01035"/>
    </source>
</evidence>
<dbReference type="SUPFAM" id="SSF53155">
    <property type="entry name" value="Methylated DNA-protein cysteine methyltransferase domain"/>
    <property type="match status" value="1"/>
</dbReference>
<dbReference type="Pfam" id="PF01035">
    <property type="entry name" value="DNA_binding_1"/>
    <property type="match status" value="1"/>
</dbReference>
<dbReference type="OrthoDB" id="9802228at2"/>
<accession>A0A3D8JC10</accession>
<evidence type="ECO:0000256" key="4">
    <source>
        <dbReference type="ARBA" id="ARBA00022603"/>
    </source>
</evidence>
<dbReference type="RefSeq" id="WP_115578496.1">
    <property type="nucleotide sequence ID" value="NZ_NXLX01000002.1"/>
</dbReference>
<evidence type="ECO:0000256" key="7">
    <source>
        <dbReference type="ARBA" id="ARBA00023204"/>
    </source>
</evidence>
<dbReference type="EC" id="2.1.1.63" evidence="3"/>
<organism evidence="10 11">
    <name type="scientific">Helicobacter anseris</name>
    <dbReference type="NCBI Taxonomy" id="375926"/>
    <lineage>
        <taxon>Bacteria</taxon>
        <taxon>Pseudomonadati</taxon>
        <taxon>Campylobacterota</taxon>
        <taxon>Epsilonproteobacteria</taxon>
        <taxon>Campylobacterales</taxon>
        <taxon>Helicobacteraceae</taxon>
        <taxon>Helicobacter</taxon>
    </lineage>
</organism>
<evidence type="ECO:0000256" key="2">
    <source>
        <dbReference type="ARBA" id="ARBA00008711"/>
    </source>
</evidence>
<comment type="catalytic activity">
    <reaction evidence="1">
        <text>a 4-O-methyl-thymidine in DNA + L-cysteinyl-[protein] = a thymidine in DNA + S-methyl-L-cysteinyl-[protein]</text>
        <dbReference type="Rhea" id="RHEA:53428"/>
        <dbReference type="Rhea" id="RHEA-COMP:10131"/>
        <dbReference type="Rhea" id="RHEA-COMP:10132"/>
        <dbReference type="Rhea" id="RHEA-COMP:13555"/>
        <dbReference type="Rhea" id="RHEA-COMP:13556"/>
        <dbReference type="ChEBI" id="CHEBI:29950"/>
        <dbReference type="ChEBI" id="CHEBI:82612"/>
        <dbReference type="ChEBI" id="CHEBI:137386"/>
        <dbReference type="ChEBI" id="CHEBI:137387"/>
        <dbReference type="EC" id="2.1.1.63"/>
    </reaction>
</comment>
<reference evidence="10 11" key="1">
    <citation type="submission" date="2018-04" db="EMBL/GenBank/DDBJ databases">
        <title>Novel Campyloabacter and Helicobacter Species and Strains.</title>
        <authorList>
            <person name="Mannion A.J."/>
            <person name="Shen Z."/>
            <person name="Fox J.G."/>
        </authorList>
    </citation>
    <scope>NUCLEOTIDE SEQUENCE [LARGE SCALE GENOMIC DNA]</scope>
    <source>
        <strain evidence="10 11">MIT 04-9362</strain>
    </source>
</reference>
<dbReference type="InterPro" id="IPR036388">
    <property type="entry name" value="WH-like_DNA-bd_sf"/>
</dbReference>
<comment type="similarity">
    <text evidence="2">Belongs to the MGMT family.</text>
</comment>
<protein>
    <recommendedName>
        <fullName evidence="3">methylated-DNA--[protein]-cysteine S-methyltransferase</fullName>
        <ecNumber evidence="3">2.1.1.63</ecNumber>
    </recommendedName>
</protein>
<evidence type="ECO:0000313" key="11">
    <source>
        <dbReference type="Proteomes" id="UP000256695"/>
    </source>
</evidence>
<keyword evidence="4 10" id="KW-0489">Methyltransferase</keyword>
<sequence length="150" mass="17185">MIYFDTCNTPIGDFFIGIENNYVVSFSKILPKGIKKETTLTKEVKQQISSYFDGKLQHFNLPISLQGSDFQKIVWTHIKTIEYGNLQSYKEIAHSINHPFSYRAIGNACNKNPLYIIIPCHRVVSSRNIGGYALGLQNKKFLLKLEGYNF</sequence>
<feature type="domain" description="Methylated-DNA-[protein]-cysteine S-methyltransferase DNA binding" evidence="9">
    <location>
        <begin position="69"/>
        <end position="147"/>
    </location>
</feature>
<dbReference type="AlphaFoldDB" id="A0A3D8JC10"/>
<dbReference type="InterPro" id="IPR001497">
    <property type="entry name" value="MethylDNA_cys_MeTrfase_AS"/>
</dbReference>
<dbReference type="GO" id="GO:0006281">
    <property type="term" value="P:DNA repair"/>
    <property type="evidence" value="ECO:0007669"/>
    <property type="project" value="UniProtKB-KW"/>
</dbReference>
<evidence type="ECO:0000256" key="8">
    <source>
        <dbReference type="ARBA" id="ARBA00049348"/>
    </source>
</evidence>
<evidence type="ECO:0000313" key="10">
    <source>
        <dbReference type="EMBL" id="RDU74441.1"/>
    </source>
</evidence>
<dbReference type="GO" id="GO:0032259">
    <property type="term" value="P:methylation"/>
    <property type="evidence" value="ECO:0007669"/>
    <property type="project" value="UniProtKB-KW"/>
</dbReference>
<dbReference type="Proteomes" id="UP000256695">
    <property type="component" value="Unassembled WGS sequence"/>
</dbReference>
<dbReference type="CDD" id="cd06445">
    <property type="entry name" value="ATase"/>
    <property type="match status" value="1"/>
</dbReference>